<evidence type="ECO:0000256" key="3">
    <source>
        <dbReference type="ARBA" id="ARBA00035647"/>
    </source>
</evidence>
<dbReference type="EMBL" id="JAUEDM010000001">
    <property type="protein sequence ID" value="KAK3330067.1"/>
    <property type="molecule type" value="Genomic_DNA"/>
</dbReference>
<reference evidence="7" key="2">
    <citation type="submission" date="2023-06" db="EMBL/GenBank/DDBJ databases">
        <authorList>
            <consortium name="Lawrence Berkeley National Laboratory"/>
            <person name="Haridas S."/>
            <person name="Hensen N."/>
            <person name="Bonometti L."/>
            <person name="Westerberg I."/>
            <person name="Brannstrom I.O."/>
            <person name="Guillou S."/>
            <person name="Cros-Aarteil S."/>
            <person name="Calhoun S."/>
            <person name="Kuo A."/>
            <person name="Mondo S."/>
            <person name="Pangilinan J."/>
            <person name="Riley R."/>
            <person name="Labutti K."/>
            <person name="Andreopoulos B."/>
            <person name="Lipzen A."/>
            <person name="Chen C."/>
            <person name="Yanf M."/>
            <person name="Daum C."/>
            <person name="Ng V."/>
            <person name="Clum A."/>
            <person name="Steindorff A."/>
            <person name="Ohm R."/>
            <person name="Martin F."/>
            <person name="Silar P."/>
            <person name="Natvig D."/>
            <person name="Lalanne C."/>
            <person name="Gautier V."/>
            <person name="Ament-Velasquez S.L."/>
            <person name="Kruys A."/>
            <person name="Hutchinson M.I."/>
            <person name="Powell A.J."/>
            <person name="Barry K."/>
            <person name="Miller A.N."/>
            <person name="Grigoriev I.V."/>
            <person name="Debuchy R."/>
            <person name="Gladieux P."/>
            <person name="Thoren M.H."/>
            <person name="Johannesson H."/>
        </authorList>
    </citation>
    <scope>NUCLEOTIDE SEQUENCE</scope>
    <source>
        <strain evidence="7">CBS 118394</strain>
    </source>
</reference>
<feature type="domain" description="Ribosomal protein mS38 C-terminal" evidence="6">
    <location>
        <begin position="311"/>
        <end position="344"/>
    </location>
</feature>
<dbReference type="PANTHER" id="PTHR32035">
    <property type="entry name" value="AURORA KINASE A-INTERACTING PROTEIN"/>
    <property type="match status" value="1"/>
</dbReference>
<evidence type="ECO:0000256" key="5">
    <source>
        <dbReference type="SAM" id="MobiDB-lite"/>
    </source>
</evidence>
<dbReference type="InterPro" id="IPR013177">
    <property type="entry name" value="Ribosomal_mS38_C"/>
</dbReference>
<reference evidence="7" key="1">
    <citation type="journal article" date="2023" name="Mol. Phylogenet. Evol.">
        <title>Genome-scale phylogeny and comparative genomics of the fungal order Sordariales.</title>
        <authorList>
            <person name="Hensen N."/>
            <person name="Bonometti L."/>
            <person name="Westerberg I."/>
            <person name="Brannstrom I.O."/>
            <person name="Guillou S."/>
            <person name="Cros-Aarteil S."/>
            <person name="Calhoun S."/>
            <person name="Haridas S."/>
            <person name="Kuo A."/>
            <person name="Mondo S."/>
            <person name="Pangilinan J."/>
            <person name="Riley R."/>
            <person name="LaButti K."/>
            <person name="Andreopoulos B."/>
            <person name="Lipzen A."/>
            <person name="Chen C."/>
            <person name="Yan M."/>
            <person name="Daum C."/>
            <person name="Ng V."/>
            <person name="Clum A."/>
            <person name="Steindorff A."/>
            <person name="Ohm R.A."/>
            <person name="Martin F."/>
            <person name="Silar P."/>
            <person name="Natvig D.O."/>
            <person name="Lalanne C."/>
            <person name="Gautier V."/>
            <person name="Ament-Velasquez S.L."/>
            <person name="Kruys A."/>
            <person name="Hutchinson M.I."/>
            <person name="Powell A.J."/>
            <person name="Barry K."/>
            <person name="Miller A.N."/>
            <person name="Grigoriev I.V."/>
            <person name="Debuchy R."/>
            <person name="Gladieux P."/>
            <person name="Hiltunen Thoren M."/>
            <person name="Johannesson H."/>
        </authorList>
    </citation>
    <scope>NUCLEOTIDE SEQUENCE</scope>
    <source>
        <strain evidence="7">CBS 118394</strain>
    </source>
</reference>
<evidence type="ECO:0000256" key="2">
    <source>
        <dbReference type="ARBA" id="ARBA00023128"/>
    </source>
</evidence>
<feature type="region of interest" description="Disordered" evidence="5">
    <location>
        <begin position="44"/>
        <end position="98"/>
    </location>
</feature>
<protein>
    <recommendedName>
        <fullName evidence="4">Small ribosomal subunit protein mS38</fullName>
    </recommendedName>
</protein>
<dbReference type="Proteomes" id="UP001283341">
    <property type="component" value="Unassembled WGS sequence"/>
</dbReference>
<comment type="similarity">
    <text evidence="3">Belongs to the mitochondrion-specific ribosomal protein mS38 family.</text>
</comment>
<evidence type="ECO:0000313" key="7">
    <source>
        <dbReference type="EMBL" id="KAK3330067.1"/>
    </source>
</evidence>
<gene>
    <name evidence="7" type="ORF">B0H66DRAFT_542684</name>
</gene>
<organism evidence="7 8">
    <name type="scientific">Apodospora peruviana</name>
    <dbReference type="NCBI Taxonomy" id="516989"/>
    <lineage>
        <taxon>Eukaryota</taxon>
        <taxon>Fungi</taxon>
        <taxon>Dikarya</taxon>
        <taxon>Ascomycota</taxon>
        <taxon>Pezizomycotina</taxon>
        <taxon>Sordariomycetes</taxon>
        <taxon>Sordariomycetidae</taxon>
        <taxon>Sordariales</taxon>
        <taxon>Lasiosphaeriaceae</taxon>
        <taxon>Apodospora</taxon>
    </lineage>
</organism>
<keyword evidence="2" id="KW-0496">Mitochondrion</keyword>
<sequence>MLPSSVRRVVGVAPQSPAVSSLASSVPLAAAAAAAAAAAVASISGRSSYKPNCHQRRYSSSKPSRPDDSFSASRPSVPASRKRKAKETPVVPQLPSVPSTRHIKDGALALSTFFALHRPISVTKILPTSVSSDAFAEIFKYRKHGVTDVLSTLSQTVQDLEKPLSKLKTNANSGTKQQRQLQQQQQKQQQEAAEDDSGARMIYQGHESSGMSGQFIPFHPPPPPRPMTDADAAAADVMAAADQEPITRVYKAIVTIEEIIDADGQIKVLAHSPEMVDERSLQPRTFLERMALRQLHYEDARARQTRERSMHAISVKRQRKLKMKKKKYKKLMRKTRNIRRKLDRL</sequence>
<evidence type="ECO:0000313" key="8">
    <source>
        <dbReference type="Proteomes" id="UP001283341"/>
    </source>
</evidence>
<proteinExistence type="inferred from homology"/>
<dbReference type="PANTHER" id="PTHR32035:SF3">
    <property type="entry name" value="SMALL RIBOSOMAL SUBUNIT PROTEIN MS38"/>
    <property type="match status" value="1"/>
</dbReference>
<dbReference type="SMART" id="SM01155">
    <property type="entry name" value="DUF1713"/>
    <property type="match status" value="1"/>
</dbReference>
<accession>A0AAE0IRZ1</accession>
<feature type="compositionally biased region" description="Low complexity" evidence="5">
    <location>
        <begin position="177"/>
        <end position="190"/>
    </location>
</feature>
<comment type="subcellular location">
    <subcellularLocation>
        <location evidence="1">Mitochondrion</location>
    </subcellularLocation>
</comment>
<feature type="region of interest" description="Disordered" evidence="5">
    <location>
        <begin position="169"/>
        <end position="197"/>
    </location>
</feature>
<name>A0AAE0IRZ1_9PEZI</name>
<dbReference type="Pfam" id="PF08213">
    <property type="entry name" value="COX24_C"/>
    <property type="match status" value="1"/>
</dbReference>
<evidence type="ECO:0000256" key="4">
    <source>
        <dbReference type="ARBA" id="ARBA00035682"/>
    </source>
</evidence>
<evidence type="ECO:0000259" key="6">
    <source>
        <dbReference type="SMART" id="SM01155"/>
    </source>
</evidence>
<comment type="caution">
    <text evidence="7">The sequence shown here is derived from an EMBL/GenBank/DDBJ whole genome shotgun (WGS) entry which is preliminary data.</text>
</comment>
<keyword evidence="8" id="KW-1185">Reference proteome</keyword>
<evidence type="ECO:0000256" key="1">
    <source>
        <dbReference type="ARBA" id="ARBA00004173"/>
    </source>
</evidence>
<dbReference type="AlphaFoldDB" id="A0AAE0IRZ1"/>
<dbReference type="GO" id="GO:0005739">
    <property type="term" value="C:mitochondrion"/>
    <property type="evidence" value="ECO:0007669"/>
    <property type="project" value="UniProtKB-SubCell"/>
</dbReference>